<evidence type="ECO:0000313" key="2">
    <source>
        <dbReference type="EMBL" id="CUR60363.1"/>
    </source>
</evidence>
<gene>
    <name evidence="2" type="ORF">NOCA2740025</name>
</gene>
<dbReference type="AlphaFoldDB" id="A0A2P2CEI1"/>
<name>A0A2P2CEI1_9ZZZZ</name>
<accession>A0A2P2CEI1</accession>
<dbReference type="EMBL" id="CZKA01000072">
    <property type="protein sequence ID" value="CUR60363.1"/>
    <property type="molecule type" value="Genomic_DNA"/>
</dbReference>
<protein>
    <submittedName>
        <fullName evidence="2">Zinc finger, SWIM domain protein</fullName>
    </submittedName>
</protein>
<evidence type="ECO:0000259" key="1">
    <source>
        <dbReference type="PROSITE" id="PS50966"/>
    </source>
</evidence>
<proteinExistence type="predicted"/>
<feature type="domain" description="SWIM-type" evidence="1">
    <location>
        <begin position="125"/>
        <end position="160"/>
    </location>
</feature>
<sequence length="229" mass="24664">MSGAARGAVTYPRFAPKARRAWAVSWWGKAWVRACEESAYGEGELRRSRSDARAGLVGGITVESGSFFAAVRHGDDTWSPRIDLPVLDQAQRAAFVEVVAARAGRIALLLTGALPHDLVEDAEDSGVELLPYGGEFDASCPCAAWTQPCVHALAVLHQCAWLIDDDPFVLLHLRGLPREELLAALHAREGPAVRDPDDDELDTAYDAAVRAQVILDEAGVEPPGEVSDD</sequence>
<dbReference type="GO" id="GO:0008270">
    <property type="term" value="F:zinc ion binding"/>
    <property type="evidence" value="ECO:0007669"/>
    <property type="project" value="InterPro"/>
</dbReference>
<dbReference type="PANTHER" id="PTHR38133:SF1">
    <property type="entry name" value="SLR1429 PROTEIN"/>
    <property type="match status" value="1"/>
</dbReference>
<dbReference type="InterPro" id="IPR007527">
    <property type="entry name" value="Znf_SWIM"/>
</dbReference>
<organism evidence="2">
    <name type="scientific">metagenome</name>
    <dbReference type="NCBI Taxonomy" id="256318"/>
    <lineage>
        <taxon>unclassified sequences</taxon>
        <taxon>metagenomes</taxon>
    </lineage>
</organism>
<reference evidence="2" key="1">
    <citation type="submission" date="2015-08" db="EMBL/GenBank/DDBJ databases">
        <authorList>
            <person name="Babu N.S."/>
            <person name="Beckwith C.J."/>
            <person name="Beseler K.G."/>
            <person name="Brison A."/>
            <person name="Carone J.V."/>
            <person name="Caskin T.P."/>
            <person name="Diamond M."/>
            <person name="Durham M.E."/>
            <person name="Foxe J.M."/>
            <person name="Go M."/>
            <person name="Henderson B.A."/>
            <person name="Jones I.B."/>
            <person name="McGettigan J.A."/>
            <person name="Micheletti S.J."/>
            <person name="Nasrallah M.E."/>
            <person name="Ortiz D."/>
            <person name="Piller C.R."/>
            <person name="Privatt S.R."/>
            <person name="Schneider S.L."/>
            <person name="Sharp S."/>
            <person name="Smith T.C."/>
            <person name="Stanton J.D."/>
            <person name="Ullery H.E."/>
            <person name="Wilson R.J."/>
            <person name="Serrano M.G."/>
            <person name="Buck G."/>
            <person name="Lee V."/>
            <person name="Wang Y."/>
            <person name="Carvalho R."/>
            <person name="Voegtly L."/>
            <person name="Shi R."/>
            <person name="Duckworth R."/>
            <person name="Johnson A."/>
            <person name="Loviza R."/>
            <person name="Walstead R."/>
            <person name="Shah Z."/>
            <person name="Kiflezghi M."/>
            <person name="Wade K."/>
            <person name="Ball S.L."/>
            <person name="Bradley K.W."/>
            <person name="Asai D.J."/>
            <person name="Bowman C.A."/>
            <person name="Russell D.A."/>
            <person name="Pope W.H."/>
            <person name="Jacobs-Sera D."/>
            <person name="Hendrix R.W."/>
            <person name="Hatfull G.F."/>
        </authorList>
    </citation>
    <scope>NUCLEOTIDE SEQUENCE</scope>
</reference>
<dbReference type="PANTHER" id="PTHR38133">
    <property type="entry name" value="SLR1429 PROTEIN"/>
    <property type="match status" value="1"/>
</dbReference>
<dbReference type="PROSITE" id="PS50966">
    <property type="entry name" value="ZF_SWIM"/>
    <property type="match status" value="1"/>
</dbReference>